<evidence type="ECO:0000313" key="10">
    <source>
        <dbReference type="Proteomes" id="UP000290189"/>
    </source>
</evidence>
<organism evidence="7 9">
    <name type="scientific">Plasmodiophora brassicae</name>
    <name type="common">Clubroot disease agent</name>
    <dbReference type="NCBI Taxonomy" id="37360"/>
    <lineage>
        <taxon>Eukaryota</taxon>
        <taxon>Sar</taxon>
        <taxon>Rhizaria</taxon>
        <taxon>Endomyxa</taxon>
        <taxon>Phytomyxea</taxon>
        <taxon>Plasmodiophorida</taxon>
        <taxon>Plasmodiophoridae</taxon>
        <taxon>Plasmodiophora</taxon>
    </lineage>
</organism>
<geneLocation type="mitochondrion" evidence="8"/>
<evidence type="ECO:0000256" key="5">
    <source>
        <dbReference type="SAM" id="Phobius"/>
    </source>
</evidence>
<feature type="transmembrane region" description="Helical" evidence="5">
    <location>
        <begin position="412"/>
        <end position="431"/>
    </location>
</feature>
<feature type="domain" description="Major facilitator superfamily (MFS) profile" evidence="6">
    <location>
        <begin position="40"/>
        <end position="532"/>
    </location>
</feature>
<evidence type="ECO:0000313" key="7">
    <source>
        <dbReference type="EMBL" id="CEP00047.1"/>
    </source>
</evidence>
<dbReference type="Proteomes" id="UP000290189">
    <property type="component" value="Unassembled WGS sequence"/>
</dbReference>
<accession>A0A0G4IXQ9</accession>
<dbReference type="GO" id="GO:0022857">
    <property type="term" value="F:transmembrane transporter activity"/>
    <property type="evidence" value="ECO:0007669"/>
    <property type="project" value="InterPro"/>
</dbReference>
<dbReference type="PANTHER" id="PTHR11360">
    <property type="entry name" value="MONOCARBOXYLATE TRANSPORTER"/>
    <property type="match status" value="1"/>
</dbReference>
<dbReference type="Pfam" id="PF07690">
    <property type="entry name" value="MFS_1"/>
    <property type="match status" value="1"/>
</dbReference>
<dbReference type="PANTHER" id="PTHR11360:SF317">
    <property type="entry name" value="MAJOR FACILITATOR SUPERFAMILY (MFS) PROFILE DOMAIN-CONTAINING PROTEIN-RELATED"/>
    <property type="match status" value="1"/>
</dbReference>
<dbReference type="InterPro" id="IPR050327">
    <property type="entry name" value="Proton-linked_MCT"/>
</dbReference>
<dbReference type="GO" id="GO:0016020">
    <property type="term" value="C:membrane"/>
    <property type="evidence" value="ECO:0007669"/>
    <property type="project" value="UniProtKB-SubCell"/>
</dbReference>
<name>A0A0G4IXQ9_PLABS</name>
<dbReference type="OrthoDB" id="410267at2759"/>
<feature type="transmembrane region" description="Helical" evidence="5">
    <location>
        <begin position="437"/>
        <end position="461"/>
    </location>
</feature>
<dbReference type="PROSITE" id="PS00216">
    <property type="entry name" value="SUGAR_TRANSPORT_1"/>
    <property type="match status" value="1"/>
</dbReference>
<feature type="transmembrane region" description="Helical" evidence="5">
    <location>
        <begin position="216"/>
        <end position="234"/>
    </location>
</feature>
<feature type="transmembrane region" description="Helical" evidence="5">
    <location>
        <begin position="347"/>
        <end position="369"/>
    </location>
</feature>
<keyword evidence="9" id="KW-1185">Reference proteome</keyword>
<keyword evidence="3 5" id="KW-1133">Transmembrane helix</keyword>
<sequence length="591" mass="62571">MGKVRAAISNHWKQTTYRRSERTLASERWLFVGLPLVPFNRWALIPSAFLIQMCVGSLYAWSGFNAPIEQYVYGVQAVNGRPPDLNIAPVTFYIAVVCFGVAAAILGPWTERHGPRAAIHLGATLFFVGNLITAAGISLRTIALVYVGYGVVGGTGLGIAYISPVSVLQKWFPDRRGITAGLTVAGFGAGTIVATYTQKALMAPIGPGGPPTLDVYAVFLVLGTAYFMVMQASGRVLRIPPPNYAVDGVTVSTIKGADELDVDGEDDDPAGNDAFLDDDVPPVSRIAVPDEILSTTLNSMSLSADAVAAPDDDDDADVAEASTAPTVDAVDPLSMSLTQCLLSRPFLLLYVAFFGNQICGLLLISKIQTISMTQFGMSVDAATSVNAAVGAANLCGRFLLSTASDRIGRKSSLLVSLAVQTLCIALLLVAFDAESSSLFLACVAVIAFMYGGGFGVVPAFLSDLFGARHTGPTHGVILTAWSLAAVVGGLLFTSLYNRETAALGAHNAHVYDLNGYWILGVVVVALLVGACIPANIRDRVMPRGADELFRLRLPNGTLAVVTRACGLATVDKETEDAQWKAYVRQRRQAMP</sequence>
<dbReference type="PROSITE" id="PS50850">
    <property type="entry name" value="MFS"/>
    <property type="match status" value="1"/>
</dbReference>
<dbReference type="AlphaFoldDB" id="A0A0G4IXQ9"/>
<dbReference type="EMBL" id="OVEO01000011">
    <property type="protein sequence ID" value="SPQ99084.1"/>
    <property type="molecule type" value="Genomic_DNA"/>
</dbReference>
<feature type="transmembrane region" description="Helical" evidence="5">
    <location>
        <begin position="381"/>
        <end position="400"/>
    </location>
</feature>
<feature type="transmembrane region" description="Helical" evidence="5">
    <location>
        <begin position="516"/>
        <end position="536"/>
    </location>
</feature>
<dbReference type="EMBL" id="CDSF01000096">
    <property type="protein sequence ID" value="CEP00047.1"/>
    <property type="molecule type" value="Genomic_DNA"/>
</dbReference>
<dbReference type="InterPro" id="IPR011701">
    <property type="entry name" value="MFS"/>
</dbReference>
<comment type="subcellular location">
    <subcellularLocation>
        <location evidence="1">Membrane</location>
        <topology evidence="1">Multi-pass membrane protein</topology>
    </subcellularLocation>
</comment>
<feature type="transmembrane region" description="Helical" evidence="5">
    <location>
        <begin position="87"/>
        <end position="106"/>
    </location>
</feature>
<keyword evidence="8" id="KW-0496">Mitochondrion</keyword>
<dbReference type="SUPFAM" id="SSF103473">
    <property type="entry name" value="MFS general substrate transporter"/>
    <property type="match status" value="1"/>
</dbReference>
<dbReference type="Gene3D" id="1.20.1250.20">
    <property type="entry name" value="MFS general substrate transporter like domains"/>
    <property type="match status" value="2"/>
</dbReference>
<proteinExistence type="predicted"/>
<evidence type="ECO:0000259" key="6">
    <source>
        <dbReference type="PROSITE" id="PS50850"/>
    </source>
</evidence>
<evidence type="ECO:0000256" key="2">
    <source>
        <dbReference type="ARBA" id="ARBA00022692"/>
    </source>
</evidence>
<dbReference type="InterPro" id="IPR005829">
    <property type="entry name" value="Sugar_transporter_CS"/>
</dbReference>
<evidence type="ECO:0000256" key="4">
    <source>
        <dbReference type="ARBA" id="ARBA00023136"/>
    </source>
</evidence>
<dbReference type="Proteomes" id="UP000039324">
    <property type="component" value="Unassembled WGS sequence"/>
</dbReference>
<gene>
    <name evidence="7" type="ORF">PBRA_007781</name>
    <name evidence="8" type="ORF">PLBR_LOCUS6299</name>
</gene>
<reference evidence="8 10" key="2">
    <citation type="submission" date="2018-03" db="EMBL/GenBank/DDBJ databases">
        <authorList>
            <person name="Fogelqvist J."/>
        </authorList>
    </citation>
    <scope>NUCLEOTIDE SEQUENCE [LARGE SCALE GENOMIC DNA]</scope>
</reference>
<protein>
    <recommendedName>
        <fullName evidence="6">Major facilitator superfamily (MFS) profile domain-containing protein</fullName>
    </recommendedName>
</protein>
<evidence type="ECO:0000256" key="3">
    <source>
        <dbReference type="ARBA" id="ARBA00022989"/>
    </source>
</evidence>
<dbReference type="InterPro" id="IPR036259">
    <property type="entry name" value="MFS_trans_sf"/>
</dbReference>
<feature type="transmembrane region" description="Helical" evidence="5">
    <location>
        <begin position="177"/>
        <end position="196"/>
    </location>
</feature>
<keyword evidence="4 5" id="KW-0472">Membrane</keyword>
<reference evidence="7 9" key="1">
    <citation type="submission" date="2015-02" db="EMBL/GenBank/DDBJ databases">
        <authorList>
            <person name="Chooi Y.-H."/>
        </authorList>
    </citation>
    <scope>NUCLEOTIDE SEQUENCE [LARGE SCALE GENOMIC DNA]</scope>
    <source>
        <strain evidence="7">E3</strain>
    </source>
</reference>
<feature type="transmembrane region" description="Helical" evidence="5">
    <location>
        <begin position="118"/>
        <end position="137"/>
    </location>
</feature>
<evidence type="ECO:0000313" key="9">
    <source>
        <dbReference type="Proteomes" id="UP000039324"/>
    </source>
</evidence>
<dbReference type="STRING" id="37360.A0A0G4IXQ9"/>
<feature type="transmembrane region" description="Helical" evidence="5">
    <location>
        <begin position="473"/>
        <end position="496"/>
    </location>
</feature>
<keyword evidence="2 5" id="KW-0812">Transmembrane</keyword>
<dbReference type="CDD" id="cd17353">
    <property type="entry name" value="MFS_OFA_like"/>
    <property type="match status" value="1"/>
</dbReference>
<dbReference type="OMA" id="MKAIMIS"/>
<dbReference type="InterPro" id="IPR020846">
    <property type="entry name" value="MFS_dom"/>
</dbReference>
<evidence type="ECO:0000313" key="8">
    <source>
        <dbReference type="EMBL" id="SPQ99084.1"/>
    </source>
</evidence>
<feature type="transmembrane region" description="Helical" evidence="5">
    <location>
        <begin position="143"/>
        <end position="165"/>
    </location>
</feature>
<evidence type="ECO:0000256" key="1">
    <source>
        <dbReference type="ARBA" id="ARBA00004141"/>
    </source>
</evidence>